<feature type="domain" description="Nucleotidyl transferase" evidence="1">
    <location>
        <begin position="11"/>
        <end position="294"/>
    </location>
</feature>
<dbReference type="Proteomes" id="UP000176725">
    <property type="component" value="Unassembled WGS sequence"/>
</dbReference>
<evidence type="ECO:0000259" key="1">
    <source>
        <dbReference type="Pfam" id="PF00483"/>
    </source>
</evidence>
<dbReference type="AlphaFoldDB" id="A0A1F8BK85"/>
<dbReference type="InterPro" id="IPR049577">
    <property type="entry name" value="GMPP_N"/>
</dbReference>
<dbReference type="Pfam" id="PF00483">
    <property type="entry name" value="NTP_transferase"/>
    <property type="match status" value="1"/>
</dbReference>
<dbReference type="InterPro" id="IPR051161">
    <property type="entry name" value="Mannose-6P_isomerase_type2"/>
</dbReference>
<gene>
    <name evidence="2" type="ORF">A2893_00690</name>
</gene>
<accession>A0A1F8BK85</accession>
<organism evidence="2 3">
    <name type="scientific">Candidatus Woesebacteria bacterium RIFCSPLOWO2_01_FULL_39_25</name>
    <dbReference type="NCBI Taxonomy" id="1802521"/>
    <lineage>
        <taxon>Bacteria</taxon>
        <taxon>Candidatus Woeseibacteriota</taxon>
    </lineage>
</organism>
<name>A0A1F8BK85_9BACT</name>
<evidence type="ECO:0000313" key="3">
    <source>
        <dbReference type="Proteomes" id="UP000176725"/>
    </source>
</evidence>
<proteinExistence type="predicted"/>
<sequence>MTSDYKKHLYALVLAGGPGKRLWPLSTEKTPKQFLRLFAGKTLFELTIDRVRKLLPWKRIYVGIVGNKYKEIILGLCPRLPPANIIVEPEGRDSGPAHGLGALYIRKKDPDAVIVNAAADQIIDPEKNYLKAMSVAAEYAYGSKMLIAVGVVPSYAHTGVGYIHKGKKLSRISKTDIFNIDNFTEKPRSRIARDYINSGKHFWNANNYVWRADVYLSALRKHAKNIYKWLELIDRALGTNNEKTALKKYFPKVPKISIDYAISEKAKNFAMIIGEYYWSDVSNWQEVWNNLEKDKAKNAVYSFTHPKNLTILLSAKDNLVVSAGVDVVVTKVKGLVIVASQKGVLITKKEYSQDVKTAVSLLMDKKATLGN</sequence>
<protein>
    <recommendedName>
        <fullName evidence="1">Nucleotidyl transferase domain-containing protein</fullName>
    </recommendedName>
</protein>
<comment type="caution">
    <text evidence="2">The sequence shown here is derived from an EMBL/GenBank/DDBJ whole genome shotgun (WGS) entry which is preliminary data.</text>
</comment>
<dbReference type="SUPFAM" id="SSF53448">
    <property type="entry name" value="Nucleotide-diphospho-sugar transferases"/>
    <property type="match status" value="1"/>
</dbReference>
<dbReference type="InterPro" id="IPR029044">
    <property type="entry name" value="Nucleotide-diphossugar_trans"/>
</dbReference>
<dbReference type="Gene3D" id="3.90.550.10">
    <property type="entry name" value="Spore Coat Polysaccharide Biosynthesis Protein SpsA, Chain A"/>
    <property type="match status" value="1"/>
</dbReference>
<dbReference type="GO" id="GO:0004475">
    <property type="term" value="F:mannose-1-phosphate guanylyltransferase (GTP) activity"/>
    <property type="evidence" value="ECO:0007669"/>
    <property type="project" value="InterPro"/>
</dbReference>
<dbReference type="PANTHER" id="PTHR46390:SF1">
    <property type="entry name" value="MANNOSE-1-PHOSPHATE GUANYLYLTRANSFERASE"/>
    <property type="match status" value="1"/>
</dbReference>
<evidence type="ECO:0000313" key="2">
    <source>
        <dbReference type="EMBL" id="OGM64370.1"/>
    </source>
</evidence>
<dbReference type="SUPFAM" id="SSF159283">
    <property type="entry name" value="Guanosine diphospho-D-mannose pyrophosphorylase/mannose-6-phosphate isomerase linker domain"/>
    <property type="match status" value="1"/>
</dbReference>
<dbReference type="PANTHER" id="PTHR46390">
    <property type="entry name" value="MANNOSE-1-PHOSPHATE GUANYLYLTRANSFERASE"/>
    <property type="match status" value="1"/>
</dbReference>
<dbReference type="CDD" id="cd02509">
    <property type="entry name" value="GDP-M1P_Guanylyltransferase"/>
    <property type="match status" value="1"/>
</dbReference>
<dbReference type="STRING" id="1802521.A2893_00690"/>
<dbReference type="EMBL" id="MGHH01000010">
    <property type="protein sequence ID" value="OGM64370.1"/>
    <property type="molecule type" value="Genomic_DNA"/>
</dbReference>
<reference evidence="2 3" key="1">
    <citation type="journal article" date="2016" name="Nat. Commun.">
        <title>Thousands of microbial genomes shed light on interconnected biogeochemical processes in an aquifer system.</title>
        <authorList>
            <person name="Anantharaman K."/>
            <person name="Brown C.T."/>
            <person name="Hug L.A."/>
            <person name="Sharon I."/>
            <person name="Castelle C.J."/>
            <person name="Probst A.J."/>
            <person name="Thomas B.C."/>
            <person name="Singh A."/>
            <person name="Wilkins M.J."/>
            <person name="Karaoz U."/>
            <person name="Brodie E.L."/>
            <person name="Williams K.H."/>
            <person name="Hubbard S.S."/>
            <person name="Banfield J.F."/>
        </authorList>
    </citation>
    <scope>NUCLEOTIDE SEQUENCE [LARGE SCALE GENOMIC DNA]</scope>
</reference>
<dbReference type="GO" id="GO:0009298">
    <property type="term" value="P:GDP-mannose biosynthetic process"/>
    <property type="evidence" value="ECO:0007669"/>
    <property type="project" value="TreeGrafter"/>
</dbReference>
<dbReference type="InterPro" id="IPR005835">
    <property type="entry name" value="NTP_transferase_dom"/>
</dbReference>